<evidence type="ECO:0000313" key="2">
    <source>
        <dbReference type="EMBL" id="HIU35625.1"/>
    </source>
</evidence>
<dbReference type="Proteomes" id="UP000824071">
    <property type="component" value="Unassembled WGS sequence"/>
</dbReference>
<feature type="region of interest" description="Disordered" evidence="1">
    <location>
        <begin position="52"/>
        <end position="71"/>
    </location>
</feature>
<reference evidence="2" key="2">
    <citation type="journal article" date="2021" name="PeerJ">
        <title>Extensive microbial diversity within the chicken gut microbiome revealed by metagenomics and culture.</title>
        <authorList>
            <person name="Gilroy R."/>
            <person name="Ravi A."/>
            <person name="Getino M."/>
            <person name="Pursley I."/>
            <person name="Horton D.L."/>
            <person name="Alikhan N.F."/>
            <person name="Baker D."/>
            <person name="Gharbi K."/>
            <person name="Hall N."/>
            <person name="Watson M."/>
            <person name="Adriaenssens E.M."/>
            <person name="Foster-Nyarko E."/>
            <person name="Jarju S."/>
            <person name="Secka A."/>
            <person name="Antonio M."/>
            <person name="Oren A."/>
            <person name="Chaudhuri R.R."/>
            <person name="La Ragione R."/>
            <person name="Hildebrand F."/>
            <person name="Pallen M.J."/>
        </authorList>
    </citation>
    <scope>NUCLEOTIDE SEQUENCE</scope>
    <source>
        <strain evidence="2">ChiGjej1B1-19959</strain>
    </source>
</reference>
<sequence length="71" mass="7963">MFGAHGENGIAPKCAYCRHGTLSADKTSVLCKKRGVVSPDGRCRKYKYDILKRQPPHRQKPPAFSEADFEL</sequence>
<comment type="caution">
    <text evidence="2">The sequence shown here is derived from an EMBL/GenBank/DDBJ whole genome shotgun (WGS) entry which is preliminary data.</text>
</comment>
<dbReference type="AlphaFoldDB" id="A0A9D1IEU0"/>
<gene>
    <name evidence="2" type="ORF">IAC53_03340</name>
</gene>
<proteinExistence type="predicted"/>
<reference evidence="2" key="1">
    <citation type="submission" date="2020-10" db="EMBL/GenBank/DDBJ databases">
        <authorList>
            <person name="Gilroy R."/>
        </authorList>
    </citation>
    <scope>NUCLEOTIDE SEQUENCE</scope>
    <source>
        <strain evidence="2">ChiGjej1B1-19959</strain>
    </source>
</reference>
<protein>
    <submittedName>
        <fullName evidence="2">Uncharacterized protein</fullName>
    </submittedName>
</protein>
<evidence type="ECO:0000256" key="1">
    <source>
        <dbReference type="SAM" id="MobiDB-lite"/>
    </source>
</evidence>
<dbReference type="EMBL" id="DVMW01000024">
    <property type="protein sequence ID" value="HIU35625.1"/>
    <property type="molecule type" value="Genomic_DNA"/>
</dbReference>
<evidence type="ECO:0000313" key="3">
    <source>
        <dbReference type="Proteomes" id="UP000824071"/>
    </source>
</evidence>
<accession>A0A9D1IEU0</accession>
<organism evidence="2 3">
    <name type="scientific">Candidatus Fimenecus excrementigallinarum</name>
    <dbReference type="NCBI Taxonomy" id="2840816"/>
    <lineage>
        <taxon>Bacteria</taxon>
        <taxon>Bacillati</taxon>
        <taxon>Bacillota</taxon>
        <taxon>Clostridia</taxon>
        <taxon>Candidatus Fimenecus</taxon>
    </lineage>
</organism>
<name>A0A9D1IEU0_9FIRM</name>